<reference evidence="4 5" key="1">
    <citation type="submission" date="2020-08" db="EMBL/GenBank/DDBJ databases">
        <title>Genomic Encyclopedia of Type Strains, Phase IV (KMG-IV): sequencing the most valuable type-strain genomes for metagenomic binning, comparative biology and taxonomic classification.</title>
        <authorList>
            <person name="Goeker M."/>
        </authorList>
    </citation>
    <scope>NUCLEOTIDE SEQUENCE [LARGE SCALE GENOMIC DNA]</scope>
    <source>
        <strain evidence="4 5">DSM 24163</strain>
    </source>
</reference>
<dbReference type="PANTHER" id="PTHR44591">
    <property type="entry name" value="STRESS RESPONSE REGULATOR PROTEIN 1"/>
    <property type="match status" value="1"/>
</dbReference>
<dbReference type="RefSeq" id="WP_183958563.1">
    <property type="nucleotide sequence ID" value="NZ_JACHHP010000001.1"/>
</dbReference>
<dbReference type="InterPro" id="IPR001789">
    <property type="entry name" value="Sig_transdc_resp-reg_receiver"/>
</dbReference>
<dbReference type="InterPro" id="IPR050595">
    <property type="entry name" value="Bact_response_regulator"/>
</dbReference>
<protein>
    <submittedName>
        <fullName evidence="4">CheY-like chemotaxis protein</fullName>
    </submittedName>
</protein>
<evidence type="ECO:0000259" key="3">
    <source>
        <dbReference type="PROSITE" id="PS50110"/>
    </source>
</evidence>
<accession>A0A7W8D4E9</accession>
<dbReference type="GO" id="GO:0000160">
    <property type="term" value="P:phosphorelay signal transduction system"/>
    <property type="evidence" value="ECO:0007669"/>
    <property type="project" value="InterPro"/>
</dbReference>
<dbReference type="PANTHER" id="PTHR44591:SF3">
    <property type="entry name" value="RESPONSE REGULATORY DOMAIN-CONTAINING PROTEIN"/>
    <property type="match status" value="1"/>
</dbReference>
<comment type="caution">
    <text evidence="4">The sequence shown here is derived from an EMBL/GenBank/DDBJ whole genome shotgun (WGS) entry which is preliminary data.</text>
</comment>
<dbReference type="InterPro" id="IPR011006">
    <property type="entry name" value="CheY-like_superfamily"/>
</dbReference>
<keyword evidence="5" id="KW-1185">Reference proteome</keyword>
<evidence type="ECO:0000256" key="2">
    <source>
        <dbReference type="PROSITE-ProRule" id="PRU00169"/>
    </source>
</evidence>
<dbReference type="PROSITE" id="PS50110">
    <property type="entry name" value="RESPONSE_REGULATORY"/>
    <property type="match status" value="1"/>
</dbReference>
<evidence type="ECO:0000256" key="1">
    <source>
        <dbReference type="ARBA" id="ARBA00022553"/>
    </source>
</evidence>
<keyword evidence="1 2" id="KW-0597">Phosphoprotein</keyword>
<organism evidence="4 5">
    <name type="scientific">Chiayiivirga flava</name>
    <dbReference type="NCBI Taxonomy" id="659595"/>
    <lineage>
        <taxon>Bacteria</taxon>
        <taxon>Pseudomonadati</taxon>
        <taxon>Pseudomonadota</taxon>
        <taxon>Gammaproteobacteria</taxon>
        <taxon>Lysobacterales</taxon>
        <taxon>Lysobacteraceae</taxon>
        <taxon>Chiayiivirga</taxon>
    </lineage>
</organism>
<proteinExistence type="predicted"/>
<evidence type="ECO:0000313" key="5">
    <source>
        <dbReference type="Proteomes" id="UP000521199"/>
    </source>
</evidence>
<evidence type="ECO:0000313" key="4">
    <source>
        <dbReference type="EMBL" id="MBB5206507.1"/>
    </source>
</evidence>
<dbReference type="Proteomes" id="UP000521199">
    <property type="component" value="Unassembled WGS sequence"/>
</dbReference>
<sequence length="140" mass="14806">MQRLVNARATVTERPPPRVLVIDDDTDGASSLALFLRLHGYRATAVCDGAEAIAHCAAQAVDAVICDLGLEPPHDGHAVARCLRARHGKALWLLAYSGSGTPADIARALDAGFDAHLIKPAAPTTLATLMHEGLQRKRNG</sequence>
<feature type="domain" description="Response regulatory" evidence="3">
    <location>
        <begin position="18"/>
        <end position="134"/>
    </location>
</feature>
<dbReference type="SUPFAM" id="SSF52172">
    <property type="entry name" value="CheY-like"/>
    <property type="match status" value="1"/>
</dbReference>
<dbReference type="Pfam" id="PF00072">
    <property type="entry name" value="Response_reg"/>
    <property type="match status" value="1"/>
</dbReference>
<feature type="modified residue" description="4-aspartylphosphate" evidence="2">
    <location>
        <position position="67"/>
    </location>
</feature>
<dbReference type="EMBL" id="JACHHP010000001">
    <property type="protein sequence ID" value="MBB5206507.1"/>
    <property type="molecule type" value="Genomic_DNA"/>
</dbReference>
<gene>
    <name evidence="4" type="ORF">HNQ52_000023</name>
</gene>
<dbReference type="SMART" id="SM00448">
    <property type="entry name" value="REC"/>
    <property type="match status" value="1"/>
</dbReference>
<dbReference type="AlphaFoldDB" id="A0A7W8D4E9"/>
<name>A0A7W8D4E9_9GAMM</name>
<dbReference type="Gene3D" id="3.40.50.2300">
    <property type="match status" value="1"/>
</dbReference>